<gene>
    <name evidence="9" type="ORF">HZS61_009008</name>
</gene>
<evidence type="ECO:0000259" key="7">
    <source>
        <dbReference type="PROSITE" id="PS51192"/>
    </source>
</evidence>
<keyword evidence="3" id="KW-0067">ATP-binding</keyword>
<evidence type="ECO:0000256" key="5">
    <source>
        <dbReference type="ARBA" id="ARBA00034808"/>
    </source>
</evidence>
<keyword evidence="2" id="KW-0547">Nucleotide-binding</keyword>
<dbReference type="SMART" id="SM00487">
    <property type="entry name" value="DEXDc"/>
    <property type="match status" value="1"/>
</dbReference>
<dbReference type="GO" id="GO:0043138">
    <property type="term" value="F:3'-5' DNA helicase activity"/>
    <property type="evidence" value="ECO:0007669"/>
    <property type="project" value="UniProtKB-EC"/>
</dbReference>
<feature type="region of interest" description="Disordered" evidence="6">
    <location>
        <begin position="862"/>
        <end position="898"/>
    </location>
</feature>
<dbReference type="SMART" id="SM00490">
    <property type="entry name" value="HELICc"/>
    <property type="match status" value="1"/>
</dbReference>
<evidence type="ECO:0000313" key="9">
    <source>
        <dbReference type="EMBL" id="KAF6525964.1"/>
    </source>
</evidence>
<proteinExistence type="inferred from homology"/>
<comment type="caution">
    <text evidence="9">The sequence shown here is derived from an EMBL/GenBank/DDBJ whole genome shotgun (WGS) entry which is preliminary data.</text>
</comment>
<dbReference type="GO" id="GO:0005737">
    <property type="term" value="C:cytoplasm"/>
    <property type="evidence" value="ECO:0007669"/>
    <property type="project" value="TreeGrafter"/>
</dbReference>
<dbReference type="InterPro" id="IPR014001">
    <property type="entry name" value="Helicase_ATP-bd"/>
</dbReference>
<dbReference type="GO" id="GO:0000724">
    <property type="term" value="P:double-strand break repair via homologous recombination"/>
    <property type="evidence" value="ECO:0007669"/>
    <property type="project" value="TreeGrafter"/>
</dbReference>
<feature type="domain" description="Helicase ATP-binding" evidence="7">
    <location>
        <begin position="2277"/>
        <end position="2435"/>
    </location>
</feature>
<feature type="domain" description="Helicase C-terminal" evidence="8">
    <location>
        <begin position="2472"/>
        <end position="2626"/>
    </location>
</feature>
<dbReference type="SUPFAM" id="SSF52540">
    <property type="entry name" value="P-loop containing nucleoside triphosphate hydrolases"/>
    <property type="match status" value="1"/>
</dbReference>
<evidence type="ECO:0000256" key="6">
    <source>
        <dbReference type="SAM" id="MobiDB-lite"/>
    </source>
</evidence>
<dbReference type="GO" id="GO:0005524">
    <property type="term" value="F:ATP binding"/>
    <property type="evidence" value="ECO:0007669"/>
    <property type="project" value="UniProtKB-KW"/>
</dbReference>
<feature type="compositionally biased region" description="Acidic residues" evidence="6">
    <location>
        <begin position="1565"/>
        <end position="1575"/>
    </location>
</feature>
<dbReference type="Pfam" id="PF00271">
    <property type="entry name" value="Helicase_C"/>
    <property type="match status" value="1"/>
</dbReference>
<name>A0A8H6LMU8_FUSOX</name>
<dbReference type="GO" id="GO:0005694">
    <property type="term" value="C:chromosome"/>
    <property type="evidence" value="ECO:0007669"/>
    <property type="project" value="TreeGrafter"/>
</dbReference>
<dbReference type="PANTHER" id="PTHR13710">
    <property type="entry name" value="DNA HELICASE RECQ FAMILY MEMBER"/>
    <property type="match status" value="1"/>
</dbReference>
<dbReference type="InterPro" id="IPR011545">
    <property type="entry name" value="DEAD/DEAH_box_helicase_dom"/>
</dbReference>
<evidence type="ECO:0000256" key="4">
    <source>
        <dbReference type="ARBA" id="ARBA00034617"/>
    </source>
</evidence>
<dbReference type="EMBL" id="JACDXP010000003">
    <property type="protein sequence ID" value="KAF6525964.1"/>
    <property type="molecule type" value="Genomic_DNA"/>
</dbReference>
<feature type="compositionally biased region" description="Acidic residues" evidence="6">
    <location>
        <begin position="870"/>
        <end position="890"/>
    </location>
</feature>
<dbReference type="Gene3D" id="3.40.50.300">
    <property type="entry name" value="P-loop containing nucleotide triphosphate hydrolases"/>
    <property type="match status" value="2"/>
</dbReference>
<dbReference type="Pfam" id="PF00270">
    <property type="entry name" value="DEAD"/>
    <property type="match status" value="1"/>
</dbReference>
<dbReference type="PROSITE" id="PS51192">
    <property type="entry name" value="HELICASE_ATP_BIND_1"/>
    <property type="match status" value="1"/>
</dbReference>
<dbReference type="PROSITE" id="PS51194">
    <property type="entry name" value="HELICASE_CTER"/>
    <property type="match status" value="1"/>
</dbReference>
<dbReference type="PANTHER" id="PTHR13710:SF154">
    <property type="entry name" value="RECQ HELICASE, PUTATIVE (AFU_ORTHOLOGUE AFUA_6G14720)-RELATED"/>
    <property type="match status" value="1"/>
</dbReference>
<protein>
    <recommendedName>
        <fullName evidence="5">DNA 3'-5' helicase</fullName>
        <ecNumber evidence="5">5.6.2.4</ecNumber>
    </recommendedName>
</protein>
<dbReference type="GO" id="GO:0003676">
    <property type="term" value="F:nucleic acid binding"/>
    <property type="evidence" value="ECO:0007669"/>
    <property type="project" value="InterPro"/>
</dbReference>
<evidence type="ECO:0000256" key="1">
    <source>
        <dbReference type="ARBA" id="ARBA00005446"/>
    </source>
</evidence>
<dbReference type="EC" id="5.6.2.4" evidence="5"/>
<evidence type="ECO:0000256" key="2">
    <source>
        <dbReference type="ARBA" id="ARBA00022741"/>
    </source>
</evidence>
<comment type="catalytic activity">
    <reaction evidence="4">
        <text>Couples ATP hydrolysis with the unwinding of duplex DNA by translocating in the 3'-5' direction.</text>
        <dbReference type="EC" id="5.6.2.4"/>
    </reaction>
</comment>
<reference evidence="9 10" key="1">
    <citation type="journal article" date="2020" name="bioRxiv">
        <title>A chromosome-scale genome assembly for the Fusarium oxysporum strain Fo5176 to establish a model Arabidopsis-fungal pathosystem.</title>
        <authorList>
            <person name="Fokkens L."/>
            <person name="Guo L."/>
            <person name="Dora S."/>
            <person name="Wang B."/>
            <person name="Ye K."/>
            <person name="Sanchez-Rodriguez C."/>
            <person name="Croll D."/>
        </authorList>
    </citation>
    <scope>NUCLEOTIDE SEQUENCE [LARGE SCALE GENOMIC DNA]</scope>
    <source>
        <strain evidence="9 10">Fo5176</strain>
    </source>
</reference>
<evidence type="ECO:0000259" key="8">
    <source>
        <dbReference type="PROSITE" id="PS51194"/>
    </source>
</evidence>
<accession>A0A8H6LMU8</accession>
<dbReference type="InterPro" id="IPR001650">
    <property type="entry name" value="Helicase_C-like"/>
</dbReference>
<evidence type="ECO:0000256" key="3">
    <source>
        <dbReference type="ARBA" id="ARBA00022840"/>
    </source>
</evidence>
<evidence type="ECO:0000313" key="10">
    <source>
        <dbReference type="Proteomes" id="UP000593570"/>
    </source>
</evidence>
<dbReference type="GO" id="GO:0009378">
    <property type="term" value="F:four-way junction helicase activity"/>
    <property type="evidence" value="ECO:0007669"/>
    <property type="project" value="TreeGrafter"/>
</dbReference>
<comment type="similarity">
    <text evidence="1">Belongs to the helicase family. RecQ subfamily.</text>
</comment>
<sequence>MEDANEHISLAMYLYFTPELGPDILSRETIAHQKDDVAGKLSPESRRQLFCGIDSREEVAYICLDEDERVSDGAGVTFDIDSIVAFPSSLAVAKKGIHWSPTRMTVSDLQSDLHLRSIPVTFLDTNGKQHQVHRPVHQIPHYTFGRVIGFEDISLYLLFPNLYREEQKSSKLRDEDFRLWMDGILLPAIYQRYSTAHVQHYPSSYDHSRCNSTARGVEGLSQRVHPVAREQQLVYYLPPEALADVWATITAAIQEPGFQQFRDVTILLQAKNLKVLTKDVTWEKMMSRFEQYWTSAIDNSHTTTDLYFDVGKETCPQQPSQVLPWSQLAAGIIEDPPQKQAETLLYRRCCLESYALQVSNRHIDDKGTQKQVFYPFSMLQDTGSLTIETGKRSARRSAGLLYSQFYSSVKEVFAAGNVYPFTNTAIETLALDKKLRKTWELVGGGLSHQPAALIKAYLYTKLRCHHAIIGSKQKSFGIREEHRVSKELFYAIDTQIRSRELHDKSLIVPTDDGSPYYSFTTDTLLTWVRCNINKFCVGFEMVYSFQDPHFVTWEHTRIMLMFLRCLQFSYTGGLIQKVAGCWRDVRLQPDASQPDGLRRHEGLGFKLTMERYGYAWFLDKIDWNTLTFRQPYAPYMMFNNPSMQNVYRARYHQVRDVRIDFIRVNRAYQWMLEFSSIPKCLDLLENYLRELCLCAFRKDVFFHVKSALRPECLESALSGEIPLCYDSVNNAMLKDHQPLQLAQGNRLAGVKKHTGWPRLFHNRPLGIIAATAKKPKSAWNEDYLLGQWHDMPLRSPAPVEAQLRVILRGVDIMIDRATFTLAKTSYRSRCWLNTYWKDNFWPHEFKVVKCLERYVDREGTNYDRNPDVGCDGDDDERGDSDYEDDDDDEDDRRTDEKHINEYDRVETEVHSNGNDAHYDMNDGRNESSINSTFCLSSGLWLHLSEAIFQLSMMFWTYQEPTGDMSASTIIHFTAVLGIKGPSLTFHPAHSSSPKLSALMWIGRLLFLEYAVPVFGYNTLELAWPCRTAYSSQPDRISSIRSKYLLRGCYTPFGELIELKAFAKSIVKREGIPGNLTWAPDGRSFTIGDDKKVFLSEFCETHYKAVITVQEQVDEMLLGWQPDIDVSAIRDDLTCRKAGWSFIDKTENNLADIWETLLHRLQKSSFRDTPFTKSGHWNPETCHKYLSAGVELNKSAFAAIHFRASLPGRGTEVTSIRYLNSKLSIRNVFFYDGRMIIIISYNKARASNNYAFYIVRYVPIDLSLSLLKYLAIIRPVWEFLAETMRSARHDSKEFFFLDPNGRKKHLSSDQASDILRSRTQDLITPWTLSLYRQAALAIAKRYLAKLVEKSNFYYPSSAGDPMRVFAAGAGHHPRMLLTTYAIDRALPERLQPELLEMYRRLSNIWQDWSRQYYQECCLRSQEDSTGINAAMTHKVCSKRRKALEHTNAMPLWRACKLQIYFTAKGLIDYFLVEEDLSLLLTGGALAGSGLAMASTSHEEGKLFEDLKADIIQASRDLDKEAEIVQDVEASRADRVPWLVHTGFPTHLQGLRDTEIMSSYALPRSGDDDDDGEEEGGAVDMDTDLRRILAAAESTLRDAYKLCSDKSPDRKMTQQRAKRLSNFRSDDSHMSGAKASKFRSFKNESSLTSYFRITKQLLAYYYRVVYREDGHFTRGDESHVVPQDIIETTPLQRKAMEDVIGALRRRDKAAKGRGVPSCDKKEGIATRDYDKCDAELKHTIRKLYISLICQTVGSRPFRSAILSFCAMLSRTKALTRRVDNEQHKRCTWREPGNFNSNLSALTWTAQLILFDFVCFQKQDDEDGIPDLLDQMCKKYFQQMAETPFGHVLQWRLYLFAASRTSLTKHQARWSLDGETVDYMGTKLHMEQVTQLVESEFRQAHSLLCDELLFGMRDVAPIEAWRLHDDLDVDDYGASWLTDERNREILAGTHDALLRQIEGRADLRQVFVRLDPNGGVRLCPKAIAIYEAHVQEFLKRILAPISVPSGPPLRSPELLSITYINTGARRRSVFLWEKMVMIYVRYSKSQEQTGEEKDNIRFLPPAVGNLLLTYLAFVLPLRQAFLRQSKPGALLSPYLWSKLGGEVWRDGMVSSCLRRACVRAEVPQFQVAWWRQVAASITKEKFSAREQANFDMGEIAASEEVEDEADLAYLAGMSNHSFRTFNYSYAGSTTLTVTSSLHRAYRASQSWRSLFRIDQVLQGKRPPAVSDTQAQGLLNACKKVRFRARPAAKEDGIIAAARRLHNDPELQLRRPGQRDAMLATMGPRAPEQVIVVLATGSGKTLVFMVGATLAGAETTILILPTVALRGNMLGRLDKVALKHHIWRPGSKKSAPIVVVSAEAACTEAFLEYANRLSDRQCLDRIVIDECHLTITASCYRRSMSQLAWHVRQIRTQTVWLTATLPPIYQELFFEHNKLVRPHIVRESTNRPNIRYIVQQERGLGNLCEQAACLVQSCWTRTDLFKSERDRVIIYCPTKDLVAELADMLGCPSYTAESGTEEEKMAIIERWLTAADSPIIVATSALGPGFDYPHIRLVIHVDAPSLLTDFSQESGRAGRDGEVAESIVLLSAAWQPQLGRPVAADKEAMQLYLLQEYCSRGVLSQFLDSKPDWRWCMEGDELCSVCPEHHAQCRPPTLEFHLPRPLRDETEAGQDGDNGSADLAISEMIFTGPAEVLRQDQAAVSIAA</sequence>
<dbReference type="InterPro" id="IPR027417">
    <property type="entry name" value="P-loop_NTPase"/>
</dbReference>
<organism evidence="9 10">
    <name type="scientific">Fusarium oxysporum f. sp. conglutinans</name>
    <dbReference type="NCBI Taxonomy" id="100902"/>
    <lineage>
        <taxon>Eukaryota</taxon>
        <taxon>Fungi</taxon>
        <taxon>Dikarya</taxon>
        <taxon>Ascomycota</taxon>
        <taxon>Pezizomycotina</taxon>
        <taxon>Sordariomycetes</taxon>
        <taxon>Hypocreomycetidae</taxon>
        <taxon>Hypocreales</taxon>
        <taxon>Nectriaceae</taxon>
        <taxon>Fusarium</taxon>
        <taxon>Fusarium oxysporum species complex</taxon>
    </lineage>
</organism>
<dbReference type="Proteomes" id="UP000593570">
    <property type="component" value="Unassembled WGS sequence"/>
</dbReference>
<feature type="region of interest" description="Disordered" evidence="6">
    <location>
        <begin position="1559"/>
        <end position="1580"/>
    </location>
</feature>